<proteinExistence type="predicted"/>
<dbReference type="InterPro" id="IPR036397">
    <property type="entry name" value="RNaseH_sf"/>
</dbReference>
<evidence type="ECO:0000259" key="2">
    <source>
        <dbReference type="Pfam" id="PF13358"/>
    </source>
</evidence>
<dbReference type="Pfam" id="PF13358">
    <property type="entry name" value="DDE_3"/>
    <property type="match status" value="1"/>
</dbReference>
<reference evidence="3 4" key="1">
    <citation type="journal article" date="2016" name="Sci. Rep.">
        <title>Draft genome sequencing and secretome analysis of fungal phytopathogen Ascochyta rabiei provides insight into the necrotrophic effector repertoire.</title>
        <authorList>
            <person name="Verma S."/>
            <person name="Gazara R.K."/>
            <person name="Nizam S."/>
            <person name="Parween S."/>
            <person name="Chattopadhyay D."/>
            <person name="Verma P.K."/>
        </authorList>
    </citation>
    <scope>NUCLEOTIDE SEQUENCE [LARGE SCALE GENOMIC DNA]</scope>
    <source>
        <strain evidence="3 4">ArDII</strain>
    </source>
</reference>
<evidence type="ECO:0000313" key="4">
    <source>
        <dbReference type="Proteomes" id="UP000076837"/>
    </source>
</evidence>
<dbReference type="Proteomes" id="UP000076837">
    <property type="component" value="Unassembled WGS sequence"/>
</dbReference>
<comment type="caution">
    <text evidence="3">The sequence shown here is derived from an EMBL/GenBank/DDBJ whole genome shotgun (WGS) entry which is preliminary data.</text>
</comment>
<dbReference type="InterPro" id="IPR038717">
    <property type="entry name" value="Tc1-like_DDE_dom"/>
</dbReference>
<protein>
    <recommendedName>
        <fullName evidence="2">Tc1-like transposase DDE domain-containing protein</fullName>
    </recommendedName>
</protein>
<feature type="region of interest" description="Disordered" evidence="1">
    <location>
        <begin position="145"/>
        <end position="167"/>
    </location>
</feature>
<evidence type="ECO:0000256" key="1">
    <source>
        <dbReference type="SAM" id="MobiDB-lite"/>
    </source>
</evidence>
<name>A0A163IC83_DIDRA</name>
<dbReference type="GO" id="GO:0003676">
    <property type="term" value="F:nucleic acid binding"/>
    <property type="evidence" value="ECO:0007669"/>
    <property type="project" value="InterPro"/>
</dbReference>
<dbReference type="AlphaFoldDB" id="A0A163IC83"/>
<dbReference type="Gene3D" id="3.30.420.10">
    <property type="entry name" value="Ribonuclease H-like superfamily/Ribonuclease H"/>
    <property type="match status" value="1"/>
</dbReference>
<sequence length="284" mass="33780">MLQAPQKQRRKRLMKQAREAGITQTKRTIQNSLWDRKKAHMFKAAVQSAISDDQQGQRTYYTHINTAKPIEGYWDSIMFTDEAHERLDDFPDEWILRIWGERFKPENIVEARAITSKAVHFAAWINYYAKAEQLTFYNDEYDNYQPLKRDPSDKKPRRRPKTETQDQFDERMAEWIAREPPQLEIKIPGNSMDQNYYTNNILPVYCKAYQGLVDRSDELRASVPKEQRYTWYFQEDNNPSHGTRNSQSKPALYKKRHKIEAFYHPANSPDLNPIEGIWLIIKTE</sequence>
<keyword evidence="4" id="KW-1185">Reference proteome</keyword>
<evidence type="ECO:0000313" key="3">
    <source>
        <dbReference type="EMBL" id="KZM25697.1"/>
    </source>
</evidence>
<organism evidence="3 4">
    <name type="scientific">Didymella rabiei</name>
    <name type="common">Chickpea ascochyta blight fungus</name>
    <name type="synonym">Mycosphaerella rabiei</name>
    <dbReference type="NCBI Taxonomy" id="5454"/>
    <lineage>
        <taxon>Eukaryota</taxon>
        <taxon>Fungi</taxon>
        <taxon>Dikarya</taxon>
        <taxon>Ascomycota</taxon>
        <taxon>Pezizomycotina</taxon>
        <taxon>Dothideomycetes</taxon>
        <taxon>Pleosporomycetidae</taxon>
        <taxon>Pleosporales</taxon>
        <taxon>Pleosporineae</taxon>
        <taxon>Didymellaceae</taxon>
        <taxon>Ascochyta</taxon>
    </lineage>
</organism>
<gene>
    <name evidence="3" type="ORF">ST47_g3163</name>
</gene>
<dbReference type="EMBL" id="JYNV01000122">
    <property type="protein sequence ID" value="KZM25697.1"/>
    <property type="molecule type" value="Genomic_DNA"/>
</dbReference>
<accession>A0A163IC83</accession>
<feature type="domain" description="Tc1-like transposase DDE" evidence="2">
    <location>
        <begin position="227"/>
        <end position="283"/>
    </location>
</feature>